<dbReference type="CDD" id="cd01670">
    <property type="entry name" value="Death"/>
    <property type="match status" value="1"/>
</dbReference>
<reference evidence="2" key="1">
    <citation type="submission" date="2023-08" db="EMBL/GenBank/DDBJ databases">
        <authorList>
            <person name="Alioto T."/>
            <person name="Alioto T."/>
            <person name="Gomez Garrido J."/>
        </authorList>
    </citation>
    <scope>NUCLEOTIDE SEQUENCE</scope>
</reference>
<feature type="domain" description="Death" evidence="1">
    <location>
        <begin position="5"/>
        <end position="71"/>
    </location>
</feature>
<dbReference type="PROSITE" id="PS50017">
    <property type="entry name" value="DEATH_DOMAIN"/>
    <property type="match status" value="1"/>
</dbReference>
<gene>
    <name evidence="2" type="ORF">OCTVUL_1B003334</name>
</gene>
<protein>
    <submittedName>
        <fullName evidence="2">E3 ubiquitin-protein ligase MIB2-like isoform X14</fullName>
    </submittedName>
</protein>
<keyword evidence="3" id="KW-1185">Reference proteome</keyword>
<evidence type="ECO:0000259" key="1">
    <source>
        <dbReference type="PROSITE" id="PS50017"/>
    </source>
</evidence>
<dbReference type="SUPFAM" id="SSF47986">
    <property type="entry name" value="DEATH domain"/>
    <property type="match status" value="1"/>
</dbReference>
<evidence type="ECO:0000313" key="2">
    <source>
        <dbReference type="EMBL" id="CAI9744103.1"/>
    </source>
</evidence>
<dbReference type="InterPro" id="IPR011029">
    <property type="entry name" value="DEATH-like_dom_sf"/>
</dbReference>
<dbReference type="EMBL" id="OX597842">
    <property type="protein sequence ID" value="CAI9744103.1"/>
    <property type="molecule type" value="Genomic_DNA"/>
</dbReference>
<accession>A0AA36C1K9</accession>
<proteinExistence type="predicted"/>
<dbReference type="InterPro" id="IPR000488">
    <property type="entry name" value="Death_dom"/>
</dbReference>
<dbReference type="AlphaFoldDB" id="A0AA36C1K9"/>
<organism evidence="2 3">
    <name type="scientific">Octopus vulgaris</name>
    <name type="common">Common octopus</name>
    <dbReference type="NCBI Taxonomy" id="6645"/>
    <lineage>
        <taxon>Eukaryota</taxon>
        <taxon>Metazoa</taxon>
        <taxon>Spiralia</taxon>
        <taxon>Lophotrochozoa</taxon>
        <taxon>Mollusca</taxon>
        <taxon>Cephalopoda</taxon>
        <taxon>Coleoidea</taxon>
        <taxon>Octopodiformes</taxon>
        <taxon>Octopoda</taxon>
        <taxon>Incirrata</taxon>
        <taxon>Octopodidae</taxon>
        <taxon>Octopus</taxon>
    </lineage>
</organism>
<sequence>MSLPGRELGIKQNDLEIIRQDYPLDVVEQGFQMLLKWYRDNDPEKRTLPILKEALEKTEYYDALECLSSEFN</sequence>
<dbReference type="GO" id="GO:0007165">
    <property type="term" value="P:signal transduction"/>
    <property type="evidence" value="ECO:0007669"/>
    <property type="project" value="InterPro"/>
</dbReference>
<dbReference type="Pfam" id="PF00531">
    <property type="entry name" value="Death"/>
    <property type="match status" value="1"/>
</dbReference>
<name>A0AA36C1K9_OCTVU</name>
<dbReference type="Gene3D" id="1.10.533.10">
    <property type="entry name" value="Death Domain, Fas"/>
    <property type="match status" value="1"/>
</dbReference>
<evidence type="ECO:0000313" key="3">
    <source>
        <dbReference type="Proteomes" id="UP001162480"/>
    </source>
</evidence>
<dbReference type="Proteomes" id="UP001162480">
    <property type="component" value="Chromosome 29"/>
</dbReference>